<evidence type="ECO:0000313" key="1">
    <source>
        <dbReference type="EMBL" id="KAL2746930.1"/>
    </source>
</evidence>
<keyword evidence="2" id="KW-1185">Reference proteome</keyword>
<dbReference type="AlphaFoldDB" id="A0ABD2CP99"/>
<gene>
    <name evidence="1" type="ORF">V1477_005300</name>
</gene>
<sequence>MPFNKLKVYFDLRLALGNEMSRRGLRGRLVSGLYFRRWTVDVEVTRESCKPLENIPINGCGPLYGF</sequence>
<proteinExistence type="predicted"/>
<name>A0ABD2CP99_VESMC</name>
<evidence type="ECO:0000313" key="2">
    <source>
        <dbReference type="Proteomes" id="UP001607303"/>
    </source>
</evidence>
<reference evidence="1 2" key="1">
    <citation type="journal article" date="2024" name="Ann. Entomol. Soc. Am.">
        <title>Genomic analyses of the southern and eastern yellowjacket wasps (Hymenoptera: Vespidae) reveal evolutionary signatures of social life.</title>
        <authorList>
            <person name="Catto M.A."/>
            <person name="Caine P.B."/>
            <person name="Orr S.E."/>
            <person name="Hunt B.G."/>
            <person name="Goodisman M.A.D."/>
        </authorList>
    </citation>
    <scope>NUCLEOTIDE SEQUENCE [LARGE SCALE GENOMIC DNA]</scope>
    <source>
        <strain evidence="1">232</strain>
        <tissue evidence="1">Head and thorax</tissue>
    </source>
</reference>
<protein>
    <submittedName>
        <fullName evidence="1">Uncharacterized protein</fullName>
    </submittedName>
</protein>
<dbReference type="EMBL" id="JAYRBN010000037">
    <property type="protein sequence ID" value="KAL2746930.1"/>
    <property type="molecule type" value="Genomic_DNA"/>
</dbReference>
<comment type="caution">
    <text evidence="1">The sequence shown here is derived from an EMBL/GenBank/DDBJ whole genome shotgun (WGS) entry which is preliminary data.</text>
</comment>
<accession>A0ABD2CP99</accession>
<organism evidence="1 2">
    <name type="scientific">Vespula maculifrons</name>
    <name type="common">Eastern yellow jacket</name>
    <name type="synonym">Wasp</name>
    <dbReference type="NCBI Taxonomy" id="7453"/>
    <lineage>
        <taxon>Eukaryota</taxon>
        <taxon>Metazoa</taxon>
        <taxon>Ecdysozoa</taxon>
        <taxon>Arthropoda</taxon>
        <taxon>Hexapoda</taxon>
        <taxon>Insecta</taxon>
        <taxon>Pterygota</taxon>
        <taxon>Neoptera</taxon>
        <taxon>Endopterygota</taxon>
        <taxon>Hymenoptera</taxon>
        <taxon>Apocrita</taxon>
        <taxon>Aculeata</taxon>
        <taxon>Vespoidea</taxon>
        <taxon>Vespidae</taxon>
        <taxon>Vespinae</taxon>
        <taxon>Vespula</taxon>
    </lineage>
</organism>
<dbReference type="Proteomes" id="UP001607303">
    <property type="component" value="Unassembled WGS sequence"/>
</dbReference>